<keyword evidence="10 12" id="KW-0472">Membrane</keyword>
<dbReference type="InterPro" id="IPR013581">
    <property type="entry name" value="PDR_assoc"/>
</dbReference>
<dbReference type="SMART" id="SM00382">
    <property type="entry name" value="AAA"/>
    <property type="match status" value="2"/>
</dbReference>
<evidence type="ECO:0000313" key="16">
    <source>
        <dbReference type="EMBL" id="KAF9614059.1"/>
    </source>
</evidence>
<evidence type="ECO:0000256" key="2">
    <source>
        <dbReference type="ARBA" id="ARBA00006012"/>
    </source>
</evidence>
<dbReference type="InterPro" id="IPR003439">
    <property type="entry name" value="ABC_transporter-like_ATP-bd"/>
</dbReference>
<accession>A0A835IC11</accession>
<dbReference type="SUPFAM" id="SSF52540">
    <property type="entry name" value="P-loop containing nucleoside triphosphate hydrolases"/>
    <property type="match status" value="2"/>
</dbReference>
<dbReference type="Gene3D" id="3.90.70.10">
    <property type="entry name" value="Cysteine proteinases"/>
    <property type="match status" value="2"/>
</dbReference>
<keyword evidence="4" id="KW-0813">Transport</keyword>
<evidence type="ECO:0000256" key="7">
    <source>
        <dbReference type="ARBA" id="ARBA00022741"/>
    </source>
</evidence>
<dbReference type="FunFam" id="3.10.20.90:FF:000119">
    <property type="entry name" value="Ubiquitin carboxyl-terminal hydrolase 14"/>
    <property type="match status" value="1"/>
</dbReference>
<feature type="region of interest" description="Disordered" evidence="11">
    <location>
        <begin position="1712"/>
        <end position="1755"/>
    </location>
</feature>
<dbReference type="GO" id="GO:0016020">
    <property type="term" value="C:membrane"/>
    <property type="evidence" value="ECO:0007669"/>
    <property type="project" value="UniProtKB-SubCell"/>
</dbReference>
<dbReference type="CDD" id="cd03232">
    <property type="entry name" value="ABCG_PDR_domain2"/>
    <property type="match status" value="1"/>
</dbReference>
<evidence type="ECO:0000256" key="1">
    <source>
        <dbReference type="ARBA" id="ARBA00004141"/>
    </source>
</evidence>
<dbReference type="OrthoDB" id="66620at2759"/>
<dbReference type="InterPro" id="IPR019954">
    <property type="entry name" value="Ubiquitin_CS"/>
</dbReference>
<comment type="similarity">
    <text evidence="2">Belongs to the ABC transporter superfamily. ABCG family. PDR (TC 3.A.1.205) subfamily.</text>
</comment>
<evidence type="ECO:0000259" key="15">
    <source>
        <dbReference type="PROSITE" id="PS50893"/>
    </source>
</evidence>
<dbReference type="InterPro" id="IPR027417">
    <property type="entry name" value="P-loop_NTPase"/>
</dbReference>
<feature type="domain" description="Ubiquitin-like" evidence="13">
    <location>
        <begin position="1404"/>
        <end position="1473"/>
    </location>
</feature>
<dbReference type="Pfam" id="PF01061">
    <property type="entry name" value="ABC2_membrane"/>
    <property type="match status" value="2"/>
</dbReference>
<dbReference type="GO" id="GO:0140359">
    <property type="term" value="F:ABC-type transporter activity"/>
    <property type="evidence" value="ECO:0007669"/>
    <property type="project" value="InterPro"/>
</dbReference>
<protein>
    <recommendedName>
        <fullName evidence="18">Ubiquitinyl hydrolase 1</fullName>
    </recommendedName>
</protein>
<evidence type="ECO:0000256" key="9">
    <source>
        <dbReference type="ARBA" id="ARBA00022989"/>
    </source>
</evidence>
<dbReference type="FunFam" id="3.40.50.300:FF:000839">
    <property type="entry name" value="ABC transporter G family member 32"/>
    <property type="match status" value="1"/>
</dbReference>
<dbReference type="InterPro" id="IPR038765">
    <property type="entry name" value="Papain-like_cys_pep_sf"/>
</dbReference>
<feature type="domain" description="USP" evidence="14">
    <location>
        <begin position="1506"/>
        <end position="1830"/>
    </location>
</feature>
<feature type="compositionally biased region" description="Basic and acidic residues" evidence="11">
    <location>
        <begin position="1712"/>
        <end position="1734"/>
    </location>
</feature>
<dbReference type="Gene3D" id="3.40.50.300">
    <property type="entry name" value="P-loop containing nucleotide triphosphate hydrolases"/>
    <property type="match status" value="2"/>
</dbReference>
<keyword evidence="7" id="KW-0547">Nucleotide-binding</keyword>
<keyword evidence="5 12" id="KW-0812">Transmembrane</keyword>
<keyword evidence="8" id="KW-0067">ATP-binding</keyword>
<feature type="compositionally biased region" description="Polar residues" evidence="11">
    <location>
        <begin position="767"/>
        <end position="780"/>
    </location>
</feature>
<feature type="transmembrane region" description="Helical" evidence="12">
    <location>
        <begin position="1160"/>
        <end position="1181"/>
    </location>
</feature>
<dbReference type="PROSITE" id="PS50053">
    <property type="entry name" value="UBIQUITIN_2"/>
    <property type="match status" value="1"/>
</dbReference>
<comment type="subcellular location">
    <subcellularLocation>
        <location evidence="1">Membrane</location>
        <topology evidence="1">Multi-pass membrane protein</topology>
    </subcellularLocation>
</comment>
<dbReference type="Pfam" id="PF14510">
    <property type="entry name" value="ABC_trans_N"/>
    <property type="match status" value="1"/>
</dbReference>
<keyword evidence="9 12" id="KW-1133">Transmembrane helix</keyword>
<evidence type="ECO:0000313" key="17">
    <source>
        <dbReference type="Proteomes" id="UP000631114"/>
    </source>
</evidence>
<evidence type="ECO:0000256" key="6">
    <source>
        <dbReference type="ARBA" id="ARBA00022737"/>
    </source>
</evidence>
<dbReference type="Proteomes" id="UP000631114">
    <property type="component" value="Unassembled WGS sequence"/>
</dbReference>
<comment type="similarity">
    <text evidence="3">Belongs to the peptidase C19 family.</text>
</comment>
<dbReference type="InterPro" id="IPR003593">
    <property type="entry name" value="AAA+_ATPase"/>
</dbReference>
<evidence type="ECO:0000256" key="5">
    <source>
        <dbReference type="ARBA" id="ARBA00022692"/>
    </source>
</evidence>
<feature type="transmembrane region" description="Helical" evidence="12">
    <location>
        <begin position="594"/>
        <end position="613"/>
    </location>
</feature>
<feature type="domain" description="ABC transporter" evidence="15">
    <location>
        <begin position="817"/>
        <end position="1069"/>
    </location>
</feature>
<dbReference type="SUPFAM" id="SSF54236">
    <property type="entry name" value="Ubiquitin-like"/>
    <property type="match status" value="1"/>
</dbReference>
<evidence type="ECO:0000256" key="3">
    <source>
        <dbReference type="ARBA" id="ARBA00009085"/>
    </source>
</evidence>
<dbReference type="PROSITE" id="PS50235">
    <property type="entry name" value="USP_3"/>
    <property type="match status" value="1"/>
</dbReference>
<feature type="domain" description="ABC transporter" evidence="15">
    <location>
        <begin position="154"/>
        <end position="380"/>
    </location>
</feature>
<dbReference type="InterPro" id="IPR018200">
    <property type="entry name" value="USP_CS"/>
</dbReference>
<feature type="region of interest" description="Disordered" evidence="11">
    <location>
        <begin position="763"/>
        <end position="782"/>
    </location>
</feature>
<dbReference type="Pfam" id="PF19055">
    <property type="entry name" value="ABC2_membrane_7"/>
    <property type="match status" value="1"/>
</dbReference>
<dbReference type="GO" id="GO:0016579">
    <property type="term" value="P:protein deubiquitination"/>
    <property type="evidence" value="ECO:0007669"/>
    <property type="project" value="InterPro"/>
</dbReference>
<dbReference type="GO" id="GO:0004843">
    <property type="term" value="F:cysteine-type deubiquitinase activity"/>
    <property type="evidence" value="ECO:0007669"/>
    <property type="project" value="InterPro"/>
</dbReference>
<dbReference type="InterPro" id="IPR000626">
    <property type="entry name" value="Ubiquitin-like_dom"/>
</dbReference>
<evidence type="ECO:0008006" key="18">
    <source>
        <dbReference type="Google" id="ProtNLM"/>
    </source>
</evidence>
<dbReference type="PANTHER" id="PTHR48040:SF35">
    <property type="entry name" value="ABC TRANSPORTER G FAMILY MEMBER 39-LIKE"/>
    <property type="match status" value="1"/>
</dbReference>
<dbReference type="Gene3D" id="3.10.20.90">
    <property type="entry name" value="Phosphatidylinositol 3-kinase Catalytic Subunit, Chain A, domain 1"/>
    <property type="match status" value="1"/>
</dbReference>
<feature type="transmembrane region" description="Helical" evidence="12">
    <location>
        <begin position="1276"/>
        <end position="1293"/>
    </location>
</feature>
<name>A0A835IC11_9MAGN</name>
<dbReference type="PANTHER" id="PTHR48040">
    <property type="entry name" value="PLEIOTROPIC DRUG RESISTANCE PROTEIN 1-LIKE ISOFORM X1"/>
    <property type="match status" value="1"/>
</dbReference>
<evidence type="ECO:0000256" key="8">
    <source>
        <dbReference type="ARBA" id="ARBA00022840"/>
    </source>
</evidence>
<feature type="transmembrane region" description="Helical" evidence="12">
    <location>
        <begin position="1240"/>
        <end position="1264"/>
    </location>
</feature>
<dbReference type="InterPro" id="IPR013525">
    <property type="entry name" value="ABC2_TM"/>
</dbReference>
<dbReference type="Pfam" id="PF00240">
    <property type="entry name" value="ubiquitin"/>
    <property type="match status" value="1"/>
</dbReference>
<evidence type="ECO:0000256" key="10">
    <source>
        <dbReference type="ARBA" id="ARBA00023136"/>
    </source>
</evidence>
<feature type="transmembrane region" description="Helical" evidence="12">
    <location>
        <begin position="560"/>
        <end position="582"/>
    </location>
</feature>
<dbReference type="InterPro" id="IPR029071">
    <property type="entry name" value="Ubiquitin-like_domsf"/>
</dbReference>
<dbReference type="CDD" id="cd16104">
    <property type="entry name" value="Ubl_USP14_like"/>
    <property type="match status" value="1"/>
</dbReference>
<evidence type="ECO:0000256" key="12">
    <source>
        <dbReference type="SAM" id="Phobius"/>
    </source>
</evidence>
<feature type="transmembrane region" description="Helical" evidence="12">
    <location>
        <begin position="703"/>
        <end position="729"/>
    </location>
</feature>
<evidence type="ECO:0000256" key="4">
    <source>
        <dbReference type="ARBA" id="ARBA00022448"/>
    </source>
</evidence>
<dbReference type="FunFam" id="3.40.50.300:FF:000059">
    <property type="entry name" value="ABC transporter G family member 40"/>
    <property type="match status" value="1"/>
</dbReference>
<organism evidence="16 17">
    <name type="scientific">Coptis chinensis</name>
    <dbReference type="NCBI Taxonomy" id="261450"/>
    <lineage>
        <taxon>Eukaryota</taxon>
        <taxon>Viridiplantae</taxon>
        <taxon>Streptophyta</taxon>
        <taxon>Embryophyta</taxon>
        <taxon>Tracheophyta</taxon>
        <taxon>Spermatophyta</taxon>
        <taxon>Magnoliopsida</taxon>
        <taxon>Ranunculales</taxon>
        <taxon>Ranunculaceae</taxon>
        <taxon>Coptidoideae</taxon>
        <taxon>Coptis</taxon>
    </lineage>
</organism>
<sequence length="1834" mass="206660">MNNNDVYRVVSMSRSENGSNRFWRNTGEDVFSRSSREENDEEALRWAALERLPTFDRIQKGILNGLDGQLNEVDIKHIGNREKKSLLDRLVRNIEVDNEKFLQKLKERMDRVDIQNPTIEVRFENINISAEAYIGDRALPTVFNASINAVEGLLNTLHVLPSQKTKLSILENVSGIIKPGRMTLLLGPPGSGKTTLLLALAGKLDSDLKVSGKITYNGHEMDEFVPQEEFCLYPDIDVFMKAASLEGQKENVITEYFLKILGLDICADTMVGNVMIRGISGGQKKRVTTGEMLVGPAKAFFMDEISTGLDSSTTFQIVNSLRQSVHILGGTAMIALLQPAPETYDLFDDIVLLSEGHIVYQGPHENVLEFFELLGFKCPERKGVADFLQEVTSRKDQQQYWACKDEPYHYVSVKEFAEAFQSFHVGHKLGDELSTPFDKRKSHPAALTTSKYGISKKEMFKACLEREWLLMKRNSIVHISQMVQLVVVAFIATTLFLRTKLKHNTVDDGIVLMGAMFFATVTILFSGFAELAMTIEKLPVFYKQRDLLFYPSWAYALPTWLLKIPISFSGVFLWVTVTYYGIGYDSNIQRFFRHYLLLVLIDQMASGLFRVVGGVSRKMVIANTFGSFVLLVVLTLGGFIISRVDVPKFWIWGYWISPLTYAQNALAVNEFFGGSWSHILPNSTQTLGIKILESRGVFTNPNWYWIGAGALIAYIVLFNIIFILSLTYLNFGKTQAVLSKEALKEKRANRTGELDDAELLSEERRFSTQSDTSGKTSGSHTEILRSAARSGSAITEASGESSQSKKGMVLPFTPYSITFDNIKYSVDMPEEMKVQGIEEDRLLLLKDISGAFRPGVLTALMGVSGAGKTTLMDVLAGRKTGGYVEGSITISGYPKKQETFARISGYCEQTDIHSPNVTVYESLLYSAWLRLPTDVDSAARKMFIEEVMELVELNSLRRTLVGLPGVSGLSTEQRKRLTIAVELVANPSIIFMDEPTSGLDARAAAIVMRTVRNTVNTGRTVVCTIHQPSIDIFEAFDELFLMKRGGEEIYVGPLGHNSCHLIKYFEGIKGVPKIRDKYNPATWMLEVTTAAQEENLEIRFAEIYKGSDLFQRNKVLIKELSVPPPGSKDLYFSTQYSQPIRTQCMACLWKQHLSYWRDPAYTAVRIFFTIVVALMFGSIFWKQGSQTFRKQELFNAMGSIFTAVLFIGTQNASAVQPVVAVERTVFYRERAAGMYSAFPYAFAQVAIEIPHIFLQTLIYGVIVYAMIDFKWTVAKFLWYLFYMYFTFLYFTYYGMMAVGLTPNGAIAAIASSSFYSIWSLFAGFVIARPQIPVWWRWYYWGCPISWTLYGLGASQYGDIDTKMETGESVKDFLESHFGYKYESLGWISAGPLQAQNKEKPGPTTPVSVKWQKEVFQAVEIDTDQPPLVFKCQLYDLTGVPPERQKIMVKGGLLKDDADWAKLGVKEGQKLMMMGTADEIVKAPEKGPVFMEDLPEEEQVVAVGHTAGMFNLGNTCYMNSTVQCLHSVPELKSALIEYPGRSNELDQTSHLLTVATRDLFSELDKNVKPVAPMQFWMVLRKKYPQFGQMHNGGYMQQDAEECWTQLMYTLSQSLKAPGSSKTAFYYVSNFFGDKFTCRENVEPLKELFGVDLVSRYLTVQFVRFFWKRESNQKAKILRKVDYPLELDVYDLCSDELRKKLEVPRKILRDEEGKKLGLKPSDKNSGAKDNDVKMIDAEGSSNGSGETSNATSQEGIPAKKEQLTGIYDLVSVLTHKGRSADSGHYVAWVKQENGKWIQFDDNNPIPQREEDITKLSGGGDWHMAYICMYKARVVSG</sequence>
<dbReference type="InterPro" id="IPR028889">
    <property type="entry name" value="USP"/>
</dbReference>
<dbReference type="InterPro" id="IPR001394">
    <property type="entry name" value="Peptidase_C19_UCH"/>
</dbReference>
<dbReference type="PROSITE" id="PS00299">
    <property type="entry name" value="UBIQUITIN_1"/>
    <property type="match status" value="1"/>
</dbReference>
<dbReference type="PROSITE" id="PS50893">
    <property type="entry name" value="ABC_TRANSPORTER_2"/>
    <property type="match status" value="2"/>
</dbReference>
<dbReference type="PROSITE" id="PS00972">
    <property type="entry name" value="USP_1"/>
    <property type="match status" value="1"/>
</dbReference>
<dbReference type="SMART" id="SM00213">
    <property type="entry name" value="UBQ"/>
    <property type="match status" value="1"/>
</dbReference>
<feature type="transmembrane region" description="Helical" evidence="12">
    <location>
        <begin position="1193"/>
        <end position="1220"/>
    </location>
</feature>
<evidence type="ECO:0000259" key="14">
    <source>
        <dbReference type="PROSITE" id="PS50235"/>
    </source>
</evidence>
<evidence type="ECO:0000259" key="13">
    <source>
        <dbReference type="PROSITE" id="PS50053"/>
    </source>
</evidence>
<evidence type="ECO:0000256" key="11">
    <source>
        <dbReference type="SAM" id="MobiDB-lite"/>
    </source>
</evidence>
<feature type="transmembrane region" description="Helical" evidence="12">
    <location>
        <begin position="619"/>
        <end position="641"/>
    </location>
</feature>
<dbReference type="Pfam" id="PF00005">
    <property type="entry name" value="ABC_tran"/>
    <property type="match status" value="2"/>
</dbReference>
<dbReference type="GO" id="GO:0005524">
    <property type="term" value="F:ATP binding"/>
    <property type="evidence" value="ECO:0007669"/>
    <property type="project" value="UniProtKB-KW"/>
</dbReference>
<feature type="transmembrane region" description="Helical" evidence="12">
    <location>
        <begin position="1305"/>
        <end position="1327"/>
    </location>
</feature>
<proteinExistence type="inferred from homology"/>
<keyword evidence="17" id="KW-1185">Reference proteome</keyword>
<dbReference type="GO" id="GO:0016887">
    <property type="term" value="F:ATP hydrolysis activity"/>
    <property type="evidence" value="ECO:0007669"/>
    <property type="project" value="InterPro"/>
</dbReference>
<feature type="transmembrane region" description="Helical" evidence="12">
    <location>
        <begin position="476"/>
        <end position="497"/>
    </location>
</feature>
<dbReference type="EMBL" id="JADFTS010000003">
    <property type="protein sequence ID" value="KAF9614059.1"/>
    <property type="molecule type" value="Genomic_DNA"/>
</dbReference>
<feature type="compositionally biased region" description="Low complexity" evidence="11">
    <location>
        <begin position="1735"/>
        <end position="1750"/>
    </location>
</feature>
<keyword evidence="6" id="KW-0677">Repeat</keyword>
<gene>
    <name evidence="16" type="ORF">IFM89_014859</name>
</gene>
<dbReference type="SUPFAM" id="SSF54001">
    <property type="entry name" value="Cysteine proteinases"/>
    <property type="match status" value="1"/>
</dbReference>
<dbReference type="Pfam" id="PF00443">
    <property type="entry name" value="UCH"/>
    <property type="match status" value="1"/>
</dbReference>
<dbReference type="InterPro" id="IPR043926">
    <property type="entry name" value="ABCG_dom"/>
</dbReference>
<comment type="caution">
    <text evidence="16">The sequence shown here is derived from an EMBL/GenBank/DDBJ whole genome shotgun (WGS) entry which is preliminary data.</text>
</comment>
<dbReference type="InterPro" id="IPR034003">
    <property type="entry name" value="ABCG_PDR_2"/>
</dbReference>
<dbReference type="Pfam" id="PF08370">
    <property type="entry name" value="PDR_assoc"/>
    <property type="match status" value="1"/>
</dbReference>
<feature type="transmembrane region" description="Helical" evidence="12">
    <location>
        <begin position="509"/>
        <end position="529"/>
    </location>
</feature>
<dbReference type="PROSITE" id="PS00973">
    <property type="entry name" value="USP_2"/>
    <property type="match status" value="1"/>
</dbReference>
<dbReference type="InterPro" id="IPR029481">
    <property type="entry name" value="ABC_trans_N"/>
</dbReference>
<reference evidence="16 17" key="1">
    <citation type="submission" date="2020-10" db="EMBL/GenBank/DDBJ databases">
        <title>The Coptis chinensis genome and diversification of protoberbering-type alkaloids.</title>
        <authorList>
            <person name="Wang B."/>
            <person name="Shu S."/>
            <person name="Song C."/>
            <person name="Liu Y."/>
        </authorList>
    </citation>
    <scope>NUCLEOTIDE SEQUENCE [LARGE SCALE GENOMIC DNA]</scope>
    <source>
        <strain evidence="16">HL-2020</strain>
        <tissue evidence="16">Leaf</tissue>
    </source>
</reference>